<dbReference type="GO" id="GO:0071207">
    <property type="term" value="F:histone pre-mRNA stem-loop binding"/>
    <property type="evidence" value="ECO:0007669"/>
    <property type="project" value="TreeGrafter"/>
</dbReference>
<dbReference type="Pfam" id="PF15247">
    <property type="entry name" value="SLBP_RNA_bind"/>
    <property type="match status" value="1"/>
</dbReference>
<sequence>MTPEHRNRTQDLWLSEPLLHHCLELSRDPPMLRATLDSYFKAESVMDRHETKPSAMTQEALNISEIHLDTSLDSSQNKSWYDLMEEEMNEEYNNENTSVVIAEEGFSVDKQVKQEKVLVEENNLDCPVTIKQEKLVENHNLDCSVTIKKEKLAEENNLDCPVTIKKEKLDEENNLDCPVTIKKEKLDEENNLDCPVSIKKEKLDEENNLDCPVTIKQEKDGIEKGGKLSFAQVLTKQINDKSTSSAETLNQLSKNSTKAEDKTTTRKYNVEKWMEKDFTRNESRDFEKREIETKKMRHGVKSRLGPKMIESPQAEIWDEGFEGSMEGPKQSSNVKSRLGSRLPIIPHPQTKRKRQHKSDSTNTSEEVQRDISSCSSHGSNGSSERRFKPYPEYETDLDTLVRRQKQIDYGKNTLGYDTYIQSVPKHERVRGHPRTPPKHLKYSRRAWDGMVRIWRQQLHLWDPKSAHK</sequence>
<proteinExistence type="inferred from homology"/>
<dbReference type="PANTHER" id="PTHR17408">
    <property type="entry name" value="HISTONE RNA HAIRPIN-BINDING PROTEIN"/>
    <property type="match status" value="1"/>
</dbReference>
<dbReference type="AlphaFoldDB" id="A0A7R9DDW0"/>
<evidence type="ECO:0000259" key="4">
    <source>
        <dbReference type="Pfam" id="PF15247"/>
    </source>
</evidence>
<dbReference type="GO" id="GO:0007076">
    <property type="term" value="P:mitotic chromosome condensation"/>
    <property type="evidence" value="ECO:0007669"/>
    <property type="project" value="UniProtKB-ARBA"/>
</dbReference>
<feature type="domain" description="Histone RNA hairpin-binding protein RNA-binding" evidence="4">
    <location>
        <begin position="397"/>
        <end position="463"/>
    </location>
</feature>
<dbReference type="EMBL" id="OD005658">
    <property type="protein sequence ID" value="CAD7411896.1"/>
    <property type="molecule type" value="Genomic_DNA"/>
</dbReference>
<evidence type="ECO:0000256" key="1">
    <source>
        <dbReference type="ARBA" id="ARBA00006151"/>
    </source>
</evidence>
<evidence type="ECO:0000313" key="5">
    <source>
        <dbReference type="EMBL" id="CAD7411896.1"/>
    </source>
</evidence>
<keyword evidence="2" id="KW-0694">RNA-binding</keyword>
<feature type="compositionally biased region" description="Low complexity" evidence="3">
    <location>
        <begin position="372"/>
        <end position="382"/>
    </location>
</feature>
<evidence type="ECO:0000256" key="3">
    <source>
        <dbReference type="SAM" id="MobiDB-lite"/>
    </source>
</evidence>
<gene>
    <name evidence="5" type="ORF">TPSB3V08_LOCUS8132</name>
</gene>
<dbReference type="FunFam" id="1.10.8.1120:FF:000001">
    <property type="entry name" value="Histone RNA hairpin-binding protein-like"/>
    <property type="match status" value="1"/>
</dbReference>
<dbReference type="InterPro" id="IPR026502">
    <property type="entry name" value="SLBP1/SLBP2"/>
</dbReference>
<reference evidence="5" key="1">
    <citation type="submission" date="2020-11" db="EMBL/GenBank/DDBJ databases">
        <authorList>
            <person name="Tran Van P."/>
        </authorList>
    </citation>
    <scope>NUCLEOTIDE SEQUENCE</scope>
</reference>
<dbReference type="GO" id="GO:0005737">
    <property type="term" value="C:cytoplasm"/>
    <property type="evidence" value="ECO:0007669"/>
    <property type="project" value="TreeGrafter"/>
</dbReference>
<dbReference type="InterPro" id="IPR029344">
    <property type="entry name" value="SLBP_RNA_bind"/>
</dbReference>
<feature type="region of interest" description="Disordered" evidence="3">
    <location>
        <begin position="240"/>
        <end position="263"/>
    </location>
</feature>
<dbReference type="Gene3D" id="1.10.8.1120">
    <property type="entry name" value="Histone RNA hairpin-binding protein RNA-binding domain"/>
    <property type="match status" value="1"/>
</dbReference>
<dbReference type="GO" id="GO:0051028">
    <property type="term" value="P:mRNA transport"/>
    <property type="evidence" value="ECO:0007669"/>
    <property type="project" value="TreeGrafter"/>
</dbReference>
<name>A0A7R9DDW0_TIMPO</name>
<feature type="region of interest" description="Disordered" evidence="3">
    <location>
        <begin position="321"/>
        <end position="391"/>
    </location>
</feature>
<protein>
    <recommendedName>
        <fullName evidence="4">Histone RNA hairpin-binding protein RNA-binding domain-containing protein</fullName>
    </recommendedName>
</protein>
<dbReference type="GO" id="GO:0003729">
    <property type="term" value="F:mRNA binding"/>
    <property type="evidence" value="ECO:0007669"/>
    <property type="project" value="InterPro"/>
</dbReference>
<dbReference type="InterPro" id="IPR038294">
    <property type="entry name" value="SLBP_RNA_bind_sf"/>
</dbReference>
<evidence type="ECO:0000256" key="2">
    <source>
        <dbReference type="ARBA" id="ARBA00022884"/>
    </source>
</evidence>
<dbReference type="PANTHER" id="PTHR17408:SF0">
    <property type="entry name" value="HISTONE RNA HAIRPIN-BINDING PROTEIN"/>
    <property type="match status" value="1"/>
</dbReference>
<dbReference type="GO" id="GO:0006398">
    <property type="term" value="P:mRNA 3'-end processing by stem-loop binding and cleavage"/>
    <property type="evidence" value="ECO:0007669"/>
    <property type="project" value="TreeGrafter"/>
</dbReference>
<dbReference type="GO" id="GO:0071204">
    <property type="term" value="C:histone pre-mRNA 3'end processing complex"/>
    <property type="evidence" value="ECO:0007669"/>
    <property type="project" value="TreeGrafter"/>
</dbReference>
<accession>A0A7R9DDW0</accession>
<organism evidence="5">
    <name type="scientific">Timema poppense</name>
    <name type="common">Walking stick</name>
    <dbReference type="NCBI Taxonomy" id="170557"/>
    <lineage>
        <taxon>Eukaryota</taxon>
        <taxon>Metazoa</taxon>
        <taxon>Ecdysozoa</taxon>
        <taxon>Arthropoda</taxon>
        <taxon>Hexapoda</taxon>
        <taxon>Insecta</taxon>
        <taxon>Pterygota</taxon>
        <taxon>Neoptera</taxon>
        <taxon>Polyneoptera</taxon>
        <taxon>Phasmatodea</taxon>
        <taxon>Timematodea</taxon>
        <taxon>Timematoidea</taxon>
        <taxon>Timematidae</taxon>
        <taxon>Timema</taxon>
    </lineage>
</organism>
<feature type="compositionally biased region" description="Polar residues" evidence="3">
    <location>
        <begin position="240"/>
        <end position="256"/>
    </location>
</feature>
<comment type="similarity">
    <text evidence="1">Belongs to the SLBP family.</text>
</comment>